<dbReference type="Proteomes" id="UP000663421">
    <property type="component" value="Chromosome"/>
</dbReference>
<dbReference type="PANTHER" id="PTHR37316">
    <property type="entry name" value="TEICHOIC ACID GLYCEROL-PHOSPHATE PRIMASE"/>
    <property type="match status" value="1"/>
</dbReference>
<evidence type="ECO:0000313" key="9">
    <source>
        <dbReference type="EMBL" id="QPI56778.1"/>
    </source>
</evidence>
<protein>
    <submittedName>
        <fullName evidence="9">CDP-glycerol glycerophosphotransferase family protein</fullName>
    </submittedName>
</protein>
<evidence type="ECO:0000256" key="4">
    <source>
        <dbReference type="ARBA" id="ARBA00022679"/>
    </source>
</evidence>
<feature type="compositionally biased region" description="Pro residues" evidence="7">
    <location>
        <begin position="858"/>
        <end position="872"/>
    </location>
</feature>
<feature type="region of interest" description="Disordered" evidence="7">
    <location>
        <begin position="785"/>
        <end position="888"/>
    </location>
</feature>
<accession>A0ABX6W5L8</accession>
<evidence type="ECO:0000256" key="3">
    <source>
        <dbReference type="ARBA" id="ARBA00022475"/>
    </source>
</evidence>
<reference evidence="9 10" key="1">
    <citation type="submission" date="2020-11" db="EMBL/GenBank/DDBJ databases">
        <title>Complete genome sequence unveiled secondary metabolic potentials in Streptomyces solisilvae HNM0141.</title>
        <authorList>
            <person name="Huang X."/>
        </authorList>
    </citation>
    <scope>NUCLEOTIDE SEQUENCE [LARGE SCALE GENOMIC DNA]</scope>
    <source>
        <strain evidence="9 10">HNM0141</strain>
    </source>
</reference>
<keyword evidence="10" id="KW-1185">Reference proteome</keyword>
<keyword evidence="6" id="KW-0472">Membrane</keyword>
<keyword evidence="4" id="KW-0808">Transferase</keyword>
<organism evidence="9 10">
    <name type="scientific">Streptomyces malaysiensis</name>
    <dbReference type="NCBI Taxonomy" id="92644"/>
    <lineage>
        <taxon>Bacteria</taxon>
        <taxon>Bacillati</taxon>
        <taxon>Actinomycetota</taxon>
        <taxon>Actinomycetes</taxon>
        <taxon>Kitasatosporales</taxon>
        <taxon>Streptomycetaceae</taxon>
        <taxon>Streptomyces</taxon>
        <taxon>Streptomyces violaceusniger group</taxon>
    </lineage>
</organism>
<evidence type="ECO:0000256" key="2">
    <source>
        <dbReference type="ARBA" id="ARBA00010488"/>
    </source>
</evidence>
<dbReference type="InterPro" id="IPR029044">
    <property type="entry name" value="Nucleotide-diphossugar_trans"/>
</dbReference>
<keyword evidence="5" id="KW-0777">Teichoic acid biosynthesis</keyword>
<evidence type="ECO:0000256" key="7">
    <source>
        <dbReference type="SAM" id="MobiDB-lite"/>
    </source>
</evidence>
<dbReference type="Pfam" id="PF00535">
    <property type="entry name" value="Glycos_transf_2"/>
    <property type="match status" value="1"/>
</dbReference>
<sequence>MPRFSVIVPAYEVQPYLSDCLRSVLDQDFADLELIAVDDHSPDACGAIIDEAAERDPRVRAVHLAENAGLGRARNAGIRRATGDYLVFLDGDDTLAPGSLRAIADRLVRTGEPQVLVFDYARVDWTGEAVRNVRAELLREGDPEGVRQVFRLDQRPELLRLLMVAWNKAYRRDFVRAQGFAFPPGFYEDTPWTFPVLFTAESIAVLDRVCVHYRQRRRGGILRTTSRHHLDVFDQYDRVFRFLDARPELAHWRPALFQRMLDHLGVIATAPDRLPVAARAEFFRRAGAHHRRYRPYGAATPPGRARWRCLLLRLGARRAFQLLRGADRVRRGSLALALAGYARLRAIALWLHYRVQLCRPLDPGLAVFAAYWHRGYACHPAAIEAKVRELAPGLRTAWITTPEYAHTLPPGVRLLHPGSAAYWTALARARFLVNNVNFTPRMRKRPGQIHLQTHHGTPLKHMGLDLRDRPAAARGMDFGELLERVDRWDYSLSANRHTTLVWERVYPSGYTTLPYGSPRNDVFQHATEDDVARLRARFGIPAGSVAVLYAPTHRDYQRRSVPRLDAERVARALGPGFTLLVRPHYFHAPGEGGGGGEAGIGNMVSSGGRVLDVSGHGRVEELCLAADALLTDYSSIMFDYANLDRPIVIHADDWDAYRAARGTYFDITAAPPGPVSRTEDELIALFTTGAWCGPRSAALRAAFQARFCPYDDGRTAERVVRRVFLGERDELLPPVVPLAERRPAPAAVRTAPAPVRTTAVPIRTAPGPIRTAPAVVRTAPAAVRAAPAGAGHDRPAEARTAPRGGGVCVSPATSPAAPPAASRAASSTSPTSSTSSAASPAASPVASPATSPAYAQPPASPAYPSPPAPPACPAADPAVPLPHRSRPH</sequence>
<evidence type="ECO:0000256" key="6">
    <source>
        <dbReference type="ARBA" id="ARBA00023136"/>
    </source>
</evidence>
<feature type="domain" description="Glycosyltransferase 2-like" evidence="8">
    <location>
        <begin position="5"/>
        <end position="121"/>
    </location>
</feature>
<dbReference type="Pfam" id="PF04464">
    <property type="entry name" value="Glyphos_transf"/>
    <property type="match status" value="1"/>
</dbReference>
<dbReference type="InterPro" id="IPR043148">
    <property type="entry name" value="TagF_C"/>
</dbReference>
<proteinExistence type="inferred from homology"/>
<dbReference type="InterPro" id="IPR001173">
    <property type="entry name" value="Glyco_trans_2-like"/>
</dbReference>
<dbReference type="InterPro" id="IPR043149">
    <property type="entry name" value="TagF_N"/>
</dbReference>
<evidence type="ECO:0000256" key="5">
    <source>
        <dbReference type="ARBA" id="ARBA00022944"/>
    </source>
</evidence>
<dbReference type="SUPFAM" id="SSF53448">
    <property type="entry name" value="Nucleotide-diphospho-sugar transferases"/>
    <property type="match status" value="1"/>
</dbReference>
<dbReference type="CDD" id="cd00761">
    <property type="entry name" value="Glyco_tranf_GTA_type"/>
    <property type="match status" value="1"/>
</dbReference>
<comment type="subcellular location">
    <subcellularLocation>
        <location evidence="1">Cell membrane</location>
        <topology evidence="1">Peripheral membrane protein</topology>
    </subcellularLocation>
</comment>
<dbReference type="Gene3D" id="3.90.550.10">
    <property type="entry name" value="Spore Coat Polysaccharide Biosynthesis Protein SpsA, Chain A"/>
    <property type="match status" value="1"/>
</dbReference>
<evidence type="ECO:0000313" key="10">
    <source>
        <dbReference type="Proteomes" id="UP000663421"/>
    </source>
</evidence>
<dbReference type="Gene3D" id="3.40.50.12580">
    <property type="match status" value="1"/>
</dbReference>
<dbReference type="SUPFAM" id="SSF53756">
    <property type="entry name" value="UDP-Glycosyltransferase/glycogen phosphorylase"/>
    <property type="match status" value="1"/>
</dbReference>
<dbReference type="EMBL" id="CP065050">
    <property type="protein sequence ID" value="QPI56778.1"/>
    <property type="molecule type" value="Genomic_DNA"/>
</dbReference>
<comment type="similarity">
    <text evidence="2">Belongs to the CDP-glycerol glycerophosphotransferase family.</text>
</comment>
<dbReference type="PANTHER" id="PTHR37316:SF3">
    <property type="entry name" value="TEICHOIC ACID GLYCEROL-PHOSPHATE TRANSFERASE"/>
    <property type="match status" value="1"/>
</dbReference>
<gene>
    <name evidence="9" type="ORF">I1A49_19290</name>
</gene>
<feature type="compositionally biased region" description="Low complexity" evidence="7">
    <location>
        <begin position="810"/>
        <end position="857"/>
    </location>
</feature>
<evidence type="ECO:0000259" key="8">
    <source>
        <dbReference type="Pfam" id="PF00535"/>
    </source>
</evidence>
<evidence type="ECO:0000256" key="1">
    <source>
        <dbReference type="ARBA" id="ARBA00004202"/>
    </source>
</evidence>
<dbReference type="InterPro" id="IPR007554">
    <property type="entry name" value="Glycerophosphate_synth"/>
</dbReference>
<keyword evidence="3" id="KW-1003">Cell membrane</keyword>
<dbReference type="InterPro" id="IPR051612">
    <property type="entry name" value="Teichoic_Acid_Biosynth"/>
</dbReference>
<dbReference type="Gene3D" id="3.40.50.11820">
    <property type="match status" value="1"/>
</dbReference>
<name>A0ABX6W5L8_STRMQ</name>
<feature type="compositionally biased region" description="Low complexity" evidence="7">
    <location>
        <begin position="873"/>
        <end position="882"/>
    </location>
</feature>